<dbReference type="GO" id="GO:0000139">
    <property type="term" value="C:Golgi membrane"/>
    <property type="evidence" value="ECO:0007669"/>
    <property type="project" value="UniProtKB-SubCell"/>
</dbReference>
<keyword evidence="2 12" id="KW-0813">Transport</keyword>
<keyword evidence="9 13" id="KW-0472">Membrane</keyword>
<reference evidence="16" key="1">
    <citation type="submission" date="2021-09" db="EMBL/GenBank/DDBJ databases">
        <authorList>
            <consortium name="AG Swart"/>
            <person name="Singh M."/>
            <person name="Singh A."/>
            <person name="Seah K."/>
            <person name="Emmerich C."/>
        </authorList>
    </citation>
    <scope>NUCLEOTIDE SEQUENCE</scope>
    <source>
        <strain evidence="16">ATCC30299</strain>
    </source>
</reference>
<dbReference type="GO" id="GO:0098719">
    <property type="term" value="P:sodium ion import across plasma membrane"/>
    <property type="evidence" value="ECO:0007669"/>
    <property type="project" value="TreeGrafter"/>
</dbReference>
<evidence type="ECO:0000256" key="8">
    <source>
        <dbReference type="ARBA" id="ARBA00023065"/>
    </source>
</evidence>
<comment type="similarity">
    <text evidence="12">Belongs to the monovalent cation:proton antiporter 1 (CPA1) transporter (TC 2.A.36) family.</text>
</comment>
<evidence type="ECO:0000256" key="10">
    <source>
        <dbReference type="ARBA" id="ARBA00023201"/>
    </source>
</evidence>
<dbReference type="Pfam" id="PF00999">
    <property type="entry name" value="Na_H_Exchanger"/>
    <property type="match status" value="1"/>
</dbReference>
<dbReference type="Gene3D" id="6.10.140.1330">
    <property type="match status" value="1"/>
</dbReference>
<dbReference type="AlphaFoldDB" id="A0AAU9J4L2"/>
<dbReference type="Proteomes" id="UP001162131">
    <property type="component" value="Unassembled WGS sequence"/>
</dbReference>
<evidence type="ECO:0000313" key="16">
    <source>
        <dbReference type="EMBL" id="CAG9319246.1"/>
    </source>
</evidence>
<feature type="transmembrane region" description="Helical" evidence="13">
    <location>
        <begin position="214"/>
        <end position="238"/>
    </location>
</feature>
<feature type="transmembrane region" description="Helical" evidence="13">
    <location>
        <begin position="190"/>
        <end position="207"/>
    </location>
</feature>
<evidence type="ECO:0000259" key="15">
    <source>
        <dbReference type="PROSITE" id="PS50026"/>
    </source>
</evidence>
<organism evidence="16 17">
    <name type="scientific">Blepharisma stoltei</name>
    <dbReference type="NCBI Taxonomy" id="1481888"/>
    <lineage>
        <taxon>Eukaryota</taxon>
        <taxon>Sar</taxon>
        <taxon>Alveolata</taxon>
        <taxon>Ciliophora</taxon>
        <taxon>Postciliodesmatophora</taxon>
        <taxon>Heterotrichea</taxon>
        <taxon>Heterotrichida</taxon>
        <taxon>Blepharismidae</taxon>
        <taxon>Blepharisma</taxon>
    </lineage>
</organism>
<keyword evidence="8 12" id="KW-0406">Ion transport</keyword>
<keyword evidence="11" id="KW-0245">EGF-like domain</keyword>
<feature type="transmembrane region" description="Helical" evidence="13">
    <location>
        <begin position="326"/>
        <end position="348"/>
    </location>
</feature>
<keyword evidence="17" id="KW-1185">Reference proteome</keyword>
<evidence type="ECO:0000256" key="7">
    <source>
        <dbReference type="ARBA" id="ARBA00023053"/>
    </source>
</evidence>
<evidence type="ECO:0000256" key="11">
    <source>
        <dbReference type="PROSITE-ProRule" id="PRU00076"/>
    </source>
</evidence>
<name>A0AAU9J4L2_9CILI</name>
<evidence type="ECO:0000256" key="4">
    <source>
        <dbReference type="ARBA" id="ARBA00022692"/>
    </source>
</evidence>
<feature type="transmembrane region" description="Helical" evidence="13">
    <location>
        <begin position="368"/>
        <end position="394"/>
    </location>
</feature>
<keyword evidence="14" id="KW-0732">Signal</keyword>
<keyword evidence="5 13" id="KW-1133">Transmembrane helix</keyword>
<keyword evidence="10 12" id="KW-0739">Sodium transport</keyword>
<dbReference type="GO" id="GO:0015385">
    <property type="term" value="F:sodium:proton antiporter activity"/>
    <property type="evidence" value="ECO:0007669"/>
    <property type="project" value="InterPro"/>
</dbReference>
<comment type="caution">
    <text evidence="16">The sequence shown here is derived from an EMBL/GenBank/DDBJ whole genome shotgun (WGS) entry which is preliminary data.</text>
</comment>
<feature type="disulfide bond" evidence="11">
    <location>
        <begin position="22"/>
        <end position="32"/>
    </location>
</feature>
<dbReference type="SMART" id="SM00181">
    <property type="entry name" value="EGF"/>
    <property type="match status" value="2"/>
</dbReference>
<evidence type="ECO:0000256" key="1">
    <source>
        <dbReference type="ARBA" id="ARBA00004653"/>
    </source>
</evidence>
<evidence type="ECO:0000256" key="9">
    <source>
        <dbReference type="ARBA" id="ARBA00023136"/>
    </source>
</evidence>
<keyword evidence="7" id="KW-0915">Sodium</keyword>
<dbReference type="InterPro" id="IPR006153">
    <property type="entry name" value="Cation/H_exchanger_TM"/>
</dbReference>
<keyword evidence="4 12" id="KW-0812">Transmembrane</keyword>
<dbReference type="GO" id="GO:0051453">
    <property type="term" value="P:regulation of intracellular pH"/>
    <property type="evidence" value="ECO:0007669"/>
    <property type="project" value="TreeGrafter"/>
</dbReference>
<feature type="transmembrane region" description="Helical" evidence="13">
    <location>
        <begin position="440"/>
        <end position="468"/>
    </location>
</feature>
<keyword evidence="3 12" id="KW-0050">Antiport</keyword>
<dbReference type="InterPro" id="IPR018422">
    <property type="entry name" value="Cation/H_exchanger_CPA1"/>
</dbReference>
<keyword evidence="11" id="KW-1015">Disulfide bond</keyword>
<dbReference type="InterPro" id="IPR004709">
    <property type="entry name" value="NaH_exchanger"/>
</dbReference>
<feature type="transmembrane region" description="Helical" evidence="13">
    <location>
        <begin position="511"/>
        <end position="530"/>
    </location>
</feature>
<dbReference type="PRINTS" id="PR01084">
    <property type="entry name" value="NAHEXCHNGR"/>
</dbReference>
<evidence type="ECO:0000256" key="13">
    <source>
        <dbReference type="SAM" id="Phobius"/>
    </source>
</evidence>
<proteinExistence type="inferred from homology"/>
<comment type="subcellular location">
    <subcellularLocation>
        <location evidence="1">Golgi apparatus membrane</location>
        <topology evidence="1">Multi-pass membrane protein</topology>
    </subcellularLocation>
</comment>
<gene>
    <name evidence="16" type="ORF">BSTOLATCC_MIC23454</name>
</gene>
<sequence>MKFFILTLALFASAVQVDLSHCPLSCSHNGECHEIYEQEGNLNSTLSMWYECQCYDSFRGQGCEECAENRYGSKCVSCPESAHKVCGGHGVCEAGIKGSGKCLCEDGYTNESNCSEESNFMSTWPHKAQSITLLLSSSVLCVLMVFSLIKLPFHCLPDSVGSISLGLFIGLIYLVYFTDTNLSNGLFFDPQTFFLLIIPPIMFDAGYSSNKEKFFTNIGTILMFAVVGTIISALIFGFAIYACCNFFNLYELSLTESLLFGSLISAVDPVATIAIFEAAKVDTTLHMIVFGESVLNDAISIALFKTFAQFAENEKELELGNIVIQFTYLFVGSISVGVIIGILSALVFKVFKLSDHPTLETAMFFLWSYIPFVLCEALEMSGILGLLFLGMIMAHYTHFSLSEESKITTHQTFRTFAFIAENFCFVYLGLSIPLNTRSILWSVISVSILLLLSSRGVVVFLLSPICNYFRIHKINIKHQILIWLSGMRGAVAFSLALSLPTKNPDVIISTTQYLILFTIVILGLMTYPVLRCLKLRVEDVVITRHGDSIHKDLYDANSPRDSDKAVTILERIEEIDKQYIQPVLRKTTVIEKLVES</sequence>
<feature type="domain" description="EGF-like" evidence="15">
    <location>
        <begin position="18"/>
        <end position="64"/>
    </location>
</feature>
<dbReference type="EMBL" id="CAJZBQ010000022">
    <property type="protein sequence ID" value="CAG9319246.1"/>
    <property type="molecule type" value="Genomic_DNA"/>
</dbReference>
<dbReference type="PANTHER" id="PTHR10110:SF191">
    <property type="entry name" value="SODIUM_HYDROGEN EXCHANGER 8"/>
    <property type="match status" value="1"/>
</dbReference>
<accession>A0AAU9J4L2</accession>
<keyword evidence="6" id="KW-0333">Golgi apparatus</keyword>
<feature type="chain" id="PRO_5043684150" description="Sodium/hydrogen exchanger" evidence="14">
    <location>
        <begin position="21"/>
        <end position="596"/>
    </location>
</feature>
<comment type="caution">
    <text evidence="11">Lacks conserved residue(s) required for the propagation of feature annotation.</text>
</comment>
<evidence type="ECO:0000313" key="17">
    <source>
        <dbReference type="Proteomes" id="UP001162131"/>
    </source>
</evidence>
<evidence type="ECO:0000256" key="6">
    <source>
        <dbReference type="ARBA" id="ARBA00023034"/>
    </source>
</evidence>
<evidence type="ECO:0000256" key="12">
    <source>
        <dbReference type="RuleBase" id="RU003722"/>
    </source>
</evidence>
<dbReference type="PROSITE" id="PS01186">
    <property type="entry name" value="EGF_2"/>
    <property type="match status" value="1"/>
</dbReference>
<feature type="transmembrane region" description="Helical" evidence="13">
    <location>
        <begin position="415"/>
        <end position="434"/>
    </location>
</feature>
<feature type="signal peptide" evidence="14">
    <location>
        <begin position="1"/>
        <end position="20"/>
    </location>
</feature>
<dbReference type="PANTHER" id="PTHR10110">
    <property type="entry name" value="SODIUM/HYDROGEN EXCHANGER"/>
    <property type="match status" value="1"/>
</dbReference>
<evidence type="ECO:0000256" key="3">
    <source>
        <dbReference type="ARBA" id="ARBA00022449"/>
    </source>
</evidence>
<dbReference type="InterPro" id="IPR000742">
    <property type="entry name" value="EGF"/>
</dbReference>
<protein>
    <recommendedName>
        <fullName evidence="12">Sodium/hydrogen exchanger</fullName>
    </recommendedName>
</protein>
<dbReference type="PROSITE" id="PS00022">
    <property type="entry name" value="EGF_1"/>
    <property type="match status" value="1"/>
</dbReference>
<feature type="transmembrane region" description="Helical" evidence="13">
    <location>
        <begin position="131"/>
        <end position="153"/>
    </location>
</feature>
<dbReference type="GO" id="GO:0005886">
    <property type="term" value="C:plasma membrane"/>
    <property type="evidence" value="ECO:0007669"/>
    <property type="project" value="TreeGrafter"/>
</dbReference>
<feature type="transmembrane region" description="Helical" evidence="13">
    <location>
        <begin position="160"/>
        <end position="178"/>
    </location>
</feature>
<dbReference type="PROSITE" id="PS50026">
    <property type="entry name" value="EGF_3"/>
    <property type="match status" value="1"/>
</dbReference>
<evidence type="ECO:0000256" key="5">
    <source>
        <dbReference type="ARBA" id="ARBA00022989"/>
    </source>
</evidence>
<dbReference type="NCBIfam" id="TIGR00840">
    <property type="entry name" value="b_cpa1"/>
    <property type="match status" value="1"/>
</dbReference>
<feature type="transmembrane region" description="Helical" evidence="13">
    <location>
        <begin position="480"/>
        <end position="499"/>
    </location>
</feature>
<feature type="disulfide bond" evidence="11">
    <location>
        <begin position="54"/>
        <end position="63"/>
    </location>
</feature>
<evidence type="ECO:0000256" key="14">
    <source>
        <dbReference type="SAM" id="SignalP"/>
    </source>
</evidence>
<evidence type="ECO:0000256" key="2">
    <source>
        <dbReference type="ARBA" id="ARBA00022448"/>
    </source>
</evidence>
<dbReference type="GO" id="GO:0015386">
    <property type="term" value="F:potassium:proton antiporter activity"/>
    <property type="evidence" value="ECO:0007669"/>
    <property type="project" value="TreeGrafter"/>
</dbReference>